<reference evidence="1" key="1">
    <citation type="submission" date="2020-03" db="EMBL/GenBank/DDBJ databases">
        <title>The deep terrestrial virosphere.</title>
        <authorList>
            <person name="Holmfeldt K."/>
            <person name="Nilsson E."/>
            <person name="Simone D."/>
            <person name="Lopez-Fernandez M."/>
            <person name="Wu X."/>
            <person name="de Brujin I."/>
            <person name="Lundin D."/>
            <person name="Andersson A."/>
            <person name="Bertilsson S."/>
            <person name="Dopson M."/>
        </authorList>
    </citation>
    <scope>NUCLEOTIDE SEQUENCE</scope>
    <source>
        <strain evidence="1">MM415B02480</strain>
    </source>
</reference>
<dbReference type="InterPro" id="IPR029044">
    <property type="entry name" value="Nucleotide-diphossugar_trans"/>
</dbReference>
<protein>
    <recommendedName>
        <fullName evidence="2">Glycosyltransferase</fullName>
    </recommendedName>
</protein>
<name>A0A6M3L7U3_9ZZZZ</name>
<dbReference type="AlphaFoldDB" id="A0A6M3L7U3"/>
<accession>A0A6M3L7U3</accession>
<evidence type="ECO:0000313" key="1">
    <source>
        <dbReference type="EMBL" id="QJA89912.1"/>
    </source>
</evidence>
<organism evidence="1">
    <name type="scientific">viral metagenome</name>
    <dbReference type="NCBI Taxonomy" id="1070528"/>
    <lineage>
        <taxon>unclassified sequences</taxon>
        <taxon>metagenomes</taxon>
        <taxon>organismal metagenomes</taxon>
    </lineage>
</organism>
<evidence type="ECO:0008006" key="2">
    <source>
        <dbReference type="Google" id="ProtNLM"/>
    </source>
</evidence>
<dbReference type="EMBL" id="MT142877">
    <property type="protein sequence ID" value="QJA89912.1"/>
    <property type="molecule type" value="Genomic_DNA"/>
</dbReference>
<gene>
    <name evidence="1" type="ORF">MM415B02480_0009</name>
</gene>
<dbReference type="SUPFAM" id="SSF53448">
    <property type="entry name" value="Nucleotide-diphospho-sugar transferases"/>
    <property type="match status" value="1"/>
</dbReference>
<sequence>MYRPKVLITIPCKPPWNHSHVTRACWMLATDRRYETIFMTPSWCPYEHNLNRCAQEMRDRGCNYWLSIDADNPPLNNPLDLVELDLDLVGCPTPVWHDAVKGDRPWYFNALDWTDVDGGGWKPHEPCTGLQEVDAIGTGCFVASRRVFERLESPWFMREYDGRGRVERGHDYLFCKRIKESGMKVWAHFGYLCRHFVELDILTVAEAFDAMYQTMYRKEMRHG</sequence>
<proteinExistence type="predicted"/>